<dbReference type="Gene3D" id="1.10.510.10">
    <property type="entry name" value="Transferase(Phosphotransferase) domain 1"/>
    <property type="match status" value="1"/>
</dbReference>
<dbReference type="SUPFAM" id="SSF56112">
    <property type="entry name" value="Protein kinase-like (PK-like)"/>
    <property type="match status" value="1"/>
</dbReference>
<organism evidence="3 4">
    <name type="scientific">Aureobasidium pullulans</name>
    <name type="common">Black yeast</name>
    <name type="synonym">Pullularia pullulans</name>
    <dbReference type="NCBI Taxonomy" id="5580"/>
    <lineage>
        <taxon>Eukaryota</taxon>
        <taxon>Fungi</taxon>
        <taxon>Dikarya</taxon>
        <taxon>Ascomycota</taxon>
        <taxon>Pezizomycotina</taxon>
        <taxon>Dothideomycetes</taxon>
        <taxon>Dothideomycetidae</taxon>
        <taxon>Dothideales</taxon>
        <taxon>Saccotheciaceae</taxon>
        <taxon>Aureobasidium</taxon>
    </lineage>
</organism>
<feature type="region of interest" description="Disordered" evidence="1">
    <location>
        <begin position="479"/>
        <end position="511"/>
    </location>
</feature>
<dbReference type="GO" id="GO:0005524">
    <property type="term" value="F:ATP binding"/>
    <property type="evidence" value="ECO:0007669"/>
    <property type="project" value="InterPro"/>
</dbReference>
<dbReference type="GO" id="GO:0004672">
    <property type="term" value="F:protein kinase activity"/>
    <property type="evidence" value="ECO:0007669"/>
    <property type="project" value="InterPro"/>
</dbReference>
<name>A0A4S8U5L7_AURPU</name>
<evidence type="ECO:0000313" key="3">
    <source>
        <dbReference type="EMBL" id="THW64415.1"/>
    </source>
</evidence>
<reference evidence="3 4" key="1">
    <citation type="submission" date="2018-10" db="EMBL/GenBank/DDBJ databases">
        <title>Fifty Aureobasidium pullulans genomes reveal a recombining polyextremotolerant generalist.</title>
        <authorList>
            <person name="Gostincar C."/>
            <person name="Turk M."/>
            <person name="Zajc J."/>
            <person name="Gunde-Cimerman N."/>
        </authorList>
    </citation>
    <scope>NUCLEOTIDE SEQUENCE [LARGE SCALE GENOMIC DNA]</scope>
    <source>
        <strain evidence="3 4">EXF-10751</strain>
    </source>
</reference>
<dbReference type="PROSITE" id="PS50011">
    <property type="entry name" value="PROTEIN_KINASE_DOM"/>
    <property type="match status" value="1"/>
</dbReference>
<evidence type="ECO:0000313" key="4">
    <source>
        <dbReference type="Proteomes" id="UP000310421"/>
    </source>
</evidence>
<feature type="compositionally biased region" description="Basic and acidic residues" evidence="1">
    <location>
        <begin position="493"/>
        <end position="511"/>
    </location>
</feature>
<protein>
    <recommendedName>
        <fullName evidence="2">Protein kinase domain-containing protein</fullName>
    </recommendedName>
</protein>
<dbReference type="Proteomes" id="UP000310421">
    <property type="component" value="Unassembled WGS sequence"/>
</dbReference>
<evidence type="ECO:0000259" key="2">
    <source>
        <dbReference type="PROSITE" id="PS50011"/>
    </source>
</evidence>
<feature type="domain" description="Protein kinase" evidence="2">
    <location>
        <begin position="68"/>
        <end position="466"/>
    </location>
</feature>
<dbReference type="InterPro" id="IPR011009">
    <property type="entry name" value="Kinase-like_dom_sf"/>
</dbReference>
<comment type="caution">
    <text evidence="3">The sequence shown here is derived from an EMBL/GenBank/DDBJ whole genome shotgun (WGS) entry which is preliminary data.</text>
</comment>
<dbReference type="InterPro" id="IPR000719">
    <property type="entry name" value="Prot_kinase_dom"/>
</dbReference>
<gene>
    <name evidence="3" type="ORF">D6D20_02868</name>
</gene>
<evidence type="ECO:0000256" key="1">
    <source>
        <dbReference type="SAM" id="MobiDB-lite"/>
    </source>
</evidence>
<dbReference type="AlphaFoldDB" id="A0A4S8U5L7"/>
<proteinExistence type="predicted"/>
<dbReference type="EMBL" id="QZAN01000020">
    <property type="protein sequence ID" value="THW64415.1"/>
    <property type="molecule type" value="Genomic_DNA"/>
</dbReference>
<sequence length="511" mass="56495">MAAHNVAPLPPTPAELPHALSRISRPAKNWLINNLIRVWNFASPTLTSQPPANTRQYVQGLWLPVPQSHDMIPLSTGGSGIIHVWVCVDHNGNIRDRVVVKNSFPGLPEFQDRVNWTNGVVGGEPIESSVANRIHARLEANNAGDGKHVAECLGWSMILSLSVRDGPYADNRQGDILGNPAAVPILGNPPAATILPQFKLYYEYMLGDLWYTIREQEAGTKLVKRPSLVNRTRVELPAKPFPEGFLWMLFEALAKVAVAMDDEQILHGDLHTNNGKSITPLSHIVINEIVFLGHPNPNFDYAIWPIPKVSDFGSSRDLTVAAVRNRLHQGNWQRNATAPEMDRGAGGFVVNQFTINNAAPVPPTNTPARFSRKTNIYQLGLIMLSALRAECTLEETEWRNAAGSTLPVNQQLGFAAPRTPNPLRMRLQGPEMANYSPHLFRLVGLCLELHPVNRPTPAALLAEVQLRMAGRDGGMRLAKGRFPHNHSQGIRRSVADKYKIGKKPFKPEKVP</sequence>
<accession>A0A4S8U5L7</accession>